<dbReference type="RefSeq" id="WP_137339769.1">
    <property type="nucleotide sequence ID" value="NZ_BSQH01000007.1"/>
</dbReference>
<accession>A0A4U6DCX0</accession>
<evidence type="ECO:0000313" key="6">
    <source>
        <dbReference type="EMBL" id="TKT92224.1"/>
    </source>
</evidence>
<dbReference type="InterPro" id="IPR008927">
    <property type="entry name" value="6-PGluconate_DH-like_C_sf"/>
</dbReference>
<organism evidence="6 7">
    <name type="scientific">Dyadobacter frigoris</name>
    <dbReference type="NCBI Taxonomy" id="2576211"/>
    <lineage>
        <taxon>Bacteria</taxon>
        <taxon>Pseudomonadati</taxon>
        <taxon>Bacteroidota</taxon>
        <taxon>Cytophagia</taxon>
        <taxon>Cytophagales</taxon>
        <taxon>Spirosomataceae</taxon>
        <taxon>Dyadobacter</taxon>
    </lineage>
</organism>
<evidence type="ECO:0000259" key="5">
    <source>
        <dbReference type="Pfam" id="PF02737"/>
    </source>
</evidence>
<dbReference type="SUPFAM" id="SSF48179">
    <property type="entry name" value="6-phosphogluconate dehydrogenase C-terminal domain-like"/>
    <property type="match status" value="1"/>
</dbReference>
<dbReference type="OrthoDB" id="9771883at2"/>
<dbReference type="InterPro" id="IPR006176">
    <property type="entry name" value="3-OHacyl-CoA_DH_NAD-bd"/>
</dbReference>
<evidence type="ECO:0000256" key="2">
    <source>
        <dbReference type="ARBA" id="ARBA00023002"/>
    </source>
</evidence>
<gene>
    <name evidence="6" type="ORF">FDK13_09570</name>
</gene>
<comment type="caution">
    <text evidence="6">The sequence shown here is derived from an EMBL/GenBank/DDBJ whole genome shotgun (WGS) entry which is preliminary data.</text>
</comment>
<dbReference type="GO" id="GO:0006631">
    <property type="term" value="P:fatty acid metabolic process"/>
    <property type="evidence" value="ECO:0007669"/>
    <property type="project" value="InterPro"/>
</dbReference>
<comment type="similarity">
    <text evidence="1">Belongs to the 3-hydroxyacyl-CoA dehydrogenase family.</text>
</comment>
<dbReference type="GO" id="GO:0016616">
    <property type="term" value="F:oxidoreductase activity, acting on the CH-OH group of donors, NAD or NADP as acceptor"/>
    <property type="evidence" value="ECO:0007669"/>
    <property type="project" value="InterPro"/>
</dbReference>
<feature type="domain" description="3-hydroxyacyl-CoA dehydrogenase NAD binding" evidence="5">
    <location>
        <begin position="7"/>
        <end position="181"/>
    </location>
</feature>
<protein>
    <submittedName>
        <fullName evidence="6">3-hydroxyacyl-CoA dehydrogenase family protein</fullName>
    </submittedName>
</protein>
<dbReference type="PANTHER" id="PTHR48075">
    <property type="entry name" value="3-HYDROXYACYL-COA DEHYDROGENASE FAMILY PROTEIN"/>
    <property type="match status" value="1"/>
</dbReference>
<sequence length="325" mass="36366">MSEKIRIGTVGLGLMGSSIATCILASGHQVTSVVRDISESAPALERILSFLTELHQEGILSATAEEIIKNITITDNIALLAGHSVVIESIIEHVDEKKRVYRQLEEVLAADAIIGSNTSAIPVSLLQSDLKHPERFLGIHWAEPAHITRFMEIICGSKSDLVYAEKMIKLAETWGKEPSLLKKDIRGFITNRVMYAMMREAFYLVENGYATVEDVDRSLRNDLGYWITFAGPFRFMDLTGIPAYLTVMQDLFPELSNSAKAPELIEKLVDQGARGVSNAKGFYSYTEDSAKAWEKRFIEFSYDIRKLAEKYSQNIGEQQSDVKSF</sequence>
<dbReference type="GO" id="GO:0070403">
    <property type="term" value="F:NAD+ binding"/>
    <property type="evidence" value="ECO:0007669"/>
    <property type="project" value="InterPro"/>
</dbReference>
<dbReference type="InterPro" id="IPR006180">
    <property type="entry name" value="3-OHacyl-CoA_DH_CS"/>
</dbReference>
<name>A0A4U6DCX0_9BACT</name>
<evidence type="ECO:0000313" key="7">
    <source>
        <dbReference type="Proteomes" id="UP000304900"/>
    </source>
</evidence>
<keyword evidence="7" id="KW-1185">Reference proteome</keyword>
<proteinExistence type="inferred from homology"/>
<feature type="site" description="Important for catalytic activity" evidence="3">
    <location>
        <position position="140"/>
    </location>
</feature>
<dbReference type="AlphaFoldDB" id="A0A4U6DCX0"/>
<evidence type="ECO:0000259" key="4">
    <source>
        <dbReference type="Pfam" id="PF00725"/>
    </source>
</evidence>
<dbReference type="InterPro" id="IPR036291">
    <property type="entry name" value="NAD(P)-bd_dom_sf"/>
</dbReference>
<dbReference type="EMBL" id="SZVO01000004">
    <property type="protein sequence ID" value="TKT92224.1"/>
    <property type="molecule type" value="Genomic_DNA"/>
</dbReference>
<dbReference type="Pfam" id="PF02737">
    <property type="entry name" value="3HCDH_N"/>
    <property type="match status" value="1"/>
</dbReference>
<dbReference type="SUPFAM" id="SSF51735">
    <property type="entry name" value="NAD(P)-binding Rossmann-fold domains"/>
    <property type="match status" value="1"/>
</dbReference>
<dbReference type="PIRSF" id="PIRSF000105">
    <property type="entry name" value="HCDH"/>
    <property type="match status" value="1"/>
</dbReference>
<dbReference type="InterPro" id="IPR013328">
    <property type="entry name" value="6PGD_dom2"/>
</dbReference>
<dbReference type="PANTHER" id="PTHR48075:SF5">
    <property type="entry name" value="3-HYDROXYBUTYRYL-COA DEHYDROGENASE"/>
    <property type="match status" value="1"/>
</dbReference>
<keyword evidence="2" id="KW-0560">Oxidoreductase</keyword>
<dbReference type="Gene3D" id="3.40.50.720">
    <property type="entry name" value="NAD(P)-binding Rossmann-like Domain"/>
    <property type="match status" value="1"/>
</dbReference>
<dbReference type="Pfam" id="PF00725">
    <property type="entry name" value="3HCDH"/>
    <property type="match status" value="1"/>
</dbReference>
<reference evidence="6 7" key="1">
    <citation type="submission" date="2019-05" db="EMBL/GenBank/DDBJ databases">
        <title>Dyadobacter AR-3-8 sp. nov., isolated from arctic soil.</title>
        <authorList>
            <person name="Chaudhary D.K."/>
        </authorList>
    </citation>
    <scope>NUCLEOTIDE SEQUENCE [LARGE SCALE GENOMIC DNA]</scope>
    <source>
        <strain evidence="6 7">AR-3-8</strain>
    </source>
</reference>
<dbReference type="InterPro" id="IPR006108">
    <property type="entry name" value="3HC_DH_C"/>
</dbReference>
<evidence type="ECO:0000256" key="3">
    <source>
        <dbReference type="PIRSR" id="PIRSR000105-1"/>
    </source>
</evidence>
<dbReference type="Gene3D" id="1.10.1040.10">
    <property type="entry name" value="N-(1-d-carboxylethyl)-l-norvaline Dehydrogenase, domain 2"/>
    <property type="match status" value="1"/>
</dbReference>
<evidence type="ECO:0000256" key="1">
    <source>
        <dbReference type="ARBA" id="ARBA00009463"/>
    </source>
</evidence>
<feature type="domain" description="3-hydroxyacyl-CoA dehydrogenase C-terminal" evidence="4">
    <location>
        <begin position="187"/>
        <end position="285"/>
    </location>
</feature>
<dbReference type="InterPro" id="IPR022694">
    <property type="entry name" value="3-OHacyl-CoA_DH"/>
</dbReference>
<dbReference type="PROSITE" id="PS00067">
    <property type="entry name" value="3HCDH"/>
    <property type="match status" value="1"/>
</dbReference>
<dbReference type="Proteomes" id="UP000304900">
    <property type="component" value="Unassembled WGS sequence"/>
</dbReference>